<dbReference type="EMBL" id="CP058952">
    <property type="protein sequence ID" value="QLI82534.1"/>
    <property type="molecule type" value="Genomic_DNA"/>
</dbReference>
<dbReference type="FunFam" id="3.40.50.10490:FF:000002">
    <property type="entry name" value="Glutamine--fructose-6-phosphate aminotransferase [isomerizing]"/>
    <property type="match status" value="1"/>
</dbReference>
<dbReference type="GO" id="GO:0006002">
    <property type="term" value="P:fructose 6-phosphate metabolic process"/>
    <property type="evidence" value="ECO:0007669"/>
    <property type="project" value="TreeGrafter"/>
</dbReference>
<dbReference type="NCBIfam" id="NF001484">
    <property type="entry name" value="PRK00331.1"/>
    <property type="match status" value="1"/>
</dbReference>
<dbReference type="GO" id="GO:0046349">
    <property type="term" value="P:amino sugar biosynthetic process"/>
    <property type="evidence" value="ECO:0007669"/>
    <property type="project" value="UniProtKB-ARBA"/>
</dbReference>
<dbReference type="Pfam" id="PF13522">
    <property type="entry name" value="GATase_6"/>
    <property type="match status" value="1"/>
</dbReference>
<feature type="initiator methionine" description="Removed" evidence="10">
    <location>
        <position position="1"/>
    </location>
</feature>
<dbReference type="PANTHER" id="PTHR10937">
    <property type="entry name" value="GLUCOSAMINE--FRUCTOSE-6-PHOSPHATE AMINOTRANSFERASE, ISOMERIZING"/>
    <property type="match status" value="1"/>
</dbReference>
<dbReference type="NCBIfam" id="TIGR01135">
    <property type="entry name" value="glmS"/>
    <property type="match status" value="1"/>
</dbReference>
<dbReference type="KEGG" id="cfon:HZU75_13915"/>
<comment type="subunit">
    <text evidence="10">Homodimer.</text>
</comment>
<feature type="domain" description="SIS" evidence="12">
    <location>
        <begin position="287"/>
        <end position="427"/>
    </location>
</feature>
<keyword evidence="14" id="KW-1185">Reference proteome</keyword>
<dbReference type="InterPro" id="IPR047084">
    <property type="entry name" value="GFAT_N"/>
</dbReference>
<name>A0A7D5VB79_9NEIS</name>
<gene>
    <name evidence="10 13" type="primary">glmS</name>
    <name evidence="13" type="ORF">HZU75_13915</name>
</gene>
<evidence type="ECO:0000256" key="10">
    <source>
        <dbReference type="HAMAP-Rule" id="MF_00164"/>
    </source>
</evidence>
<accession>A0A7D5VB79</accession>
<evidence type="ECO:0000259" key="11">
    <source>
        <dbReference type="PROSITE" id="PS51278"/>
    </source>
</evidence>
<evidence type="ECO:0000256" key="1">
    <source>
        <dbReference type="ARBA" id="ARBA00001031"/>
    </source>
</evidence>
<evidence type="ECO:0000256" key="2">
    <source>
        <dbReference type="ARBA" id="ARBA00004496"/>
    </source>
</evidence>
<dbReference type="InterPro" id="IPR005855">
    <property type="entry name" value="GFAT"/>
</dbReference>
<dbReference type="EC" id="2.6.1.16" evidence="3 10"/>
<organism evidence="13 14">
    <name type="scientific">Chitinibacter fontanus</name>
    <dbReference type="NCBI Taxonomy" id="1737446"/>
    <lineage>
        <taxon>Bacteria</taxon>
        <taxon>Pseudomonadati</taxon>
        <taxon>Pseudomonadota</taxon>
        <taxon>Betaproteobacteria</taxon>
        <taxon>Neisseriales</taxon>
        <taxon>Chitinibacteraceae</taxon>
        <taxon>Chitinibacter</taxon>
    </lineage>
</organism>
<dbReference type="CDD" id="cd05009">
    <property type="entry name" value="SIS_GlmS_GlmD_2"/>
    <property type="match status" value="1"/>
</dbReference>
<dbReference type="AlphaFoldDB" id="A0A7D5VB79"/>
<dbReference type="CDD" id="cd00714">
    <property type="entry name" value="GFAT"/>
    <property type="match status" value="1"/>
</dbReference>
<keyword evidence="8" id="KW-0677">Repeat</keyword>
<feature type="active site" description="For Fru-6P isomerization activity" evidence="10">
    <location>
        <position position="606"/>
    </location>
</feature>
<evidence type="ECO:0000256" key="8">
    <source>
        <dbReference type="ARBA" id="ARBA00022737"/>
    </source>
</evidence>
<comment type="subcellular location">
    <subcellularLocation>
        <location evidence="2 10">Cytoplasm</location>
    </subcellularLocation>
</comment>
<feature type="domain" description="Glutamine amidotransferase type-2" evidence="11">
    <location>
        <begin position="2"/>
        <end position="220"/>
    </location>
</feature>
<keyword evidence="5 10" id="KW-0963">Cytoplasm</keyword>
<dbReference type="Pfam" id="PF01380">
    <property type="entry name" value="SIS"/>
    <property type="match status" value="2"/>
</dbReference>
<protein>
    <recommendedName>
        <fullName evidence="4 10">Glutamine--fructose-6-phosphate aminotransferase [isomerizing]</fullName>
        <ecNumber evidence="3 10">2.6.1.16</ecNumber>
    </recommendedName>
    <alternativeName>
        <fullName evidence="10">D-fructose-6-phosphate amidotransferase</fullName>
    </alternativeName>
    <alternativeName>
        <fullName evidence="10">GFAT</fullName>
    </alternativeName>
    <alternativeName>
        <fullName evidence="10">Glucosamine-6-phosphate synthase</fullName>
    </alternativeName>
    <alternativeName>
        <fullName evidence="10">Hexosephosphate aminotransferase</fullName>
    </alternativeName>
    <alternativeName>
        <fullName evidence="10">L-glutamine--D-fructose-6-phosphate amidotransferase</fullName>
    </alternativeName>
</protein>
<evidence type="ECO:0000256" key="7">
    <source>
        <dbReference type="ARBA" id="ARBA00022679"/>
    </source>
</evidence>
<dbReference type="Proteomes" id="UP000510822">
    <property type="component" value="Chromosome"/>
</dbReference>
<proteinExistence type="inferred from homology"/>
<evidence type="ECO:0000256" key="6">
    <source>
        <dbReference type="ARBA" id="ARBA00022576"/>
    </source>
</evidence>
<dbReference type="Gene3D" id="3.40.50.10490">
    <property type="entry name" value="Glucose-6-phosphate isomerase like protein, domain 1"/>
    <property type="match status" value="2"/>
</dbReference>
<comment type="function">
    <text evidence="10">Catalyzes the first step in hexosamine metabolism, converting fructose-6P into glucosamine-6P using glutamine as a nitrogen source.</text>
</comment>
<keyword evidence="7 10" id="KW-0808">Transferase</keyword>
<dbReference type="InterPro" id="IPR001347">
    <property type="entry name" value="SIS_dom"/>
</dbReference>
<dbReference type="InterPro" id="IPR035490">
    <property type="entry name" value="GlmS/FrlB_SIS"/>
</dbReference>
<dbReference type="InterPro" id="IPR035466">
    <property type="entry name" value="GlmS/AgaS_SIS"/>
</dbReference>
<dbReference type="InterPro" id="IPR046348">
    <property type="entry name" value="SIS_dom_sf"/>
</dbReference>
<dbReference type="GO" id="GO:0004360">
    <property type="term" value="F:glutamine-fructose-6-phosphate transaminase (isomerizing) activity"/>
    <property type="evidence" value="ECO:0007669"/>
    <property type="project" value="UniProtKB-UniRule"/>
</dbReference>
<evidence type="ECO:0000256" key="3">
    <source>
        <dbReference type="ARBA" id="ARBA00012916"/>
    </source>
</evidence>
<dbReference type="Gene3D" id="3.60.20.10">
    <property type="entry name" value="Glutamine Phosphoribosylpyrophosphate, subunit 1, domain 1"/>
    <property type="match status" value="1"/>
</dbReference>
<dbReference type="GO" id="GO:0097367">
    <property type="term" value="F:carbohydrate derivative binding"/>
    <property type="evidence" value="ECO:0007669"/>
    <property type="project" value="InterPro"/>
</dbReference>
<dbReference type="FunFam" id="3.60.20.10:FF:000006">
    <property type="entry name" value="Glutamine--fructose-6-phosphate aminotransferase [isomerizing]"/>
    <property type="match status" value="1"/>
</dbReference>
<evidence type="ECO:0000256" key="5">
    <source>
        <dbReference type="ARBA" id="ARBA00022490"/>
    </source>
</evidence>
<evidence type="ECO:0000259" key="12">
    <source>
        <dbReference type="PROSITE" id="PS51464"/>
    </source>
</evidence>
<dbReference type="InterPro" id="IPR029055">
    <property type="entry name" value="Ntn_hydrolases_N"/>
</dbReference>
<dbReference type="SUPFAM" id="SSF56235">
    <property type="entry name" value="N-terminal nucleophile aminohydrolases (Ntn hydrolases)"/>
    <property type="match status" value="1"/>
</dbReference>
<comment type="catalytic activity">
    <reaction evidence="1 10">
        <text>D-fructose 6-phosphate + L-glutamine = D-glucosamine 6-phosphate + L-glutamate</text>
        <dbReference type="Rhea" id="RHEA:13237"/>
        <dbReference type="ChEBI" id="CHEBI:29985"/>
        <dbReference type="ChEBI" id="CHEBI:58359"/>
        <dbReference type="ChEBI" id="CHEBI:58725"/>
        <dbReference type="ChEBI" id="CHEBI:61527"/>
        <dbReference type="EC" id="2.6.1.16"/>
    </reaction>
</comment>
<dbReference type="PROSITE" id="PS51278">
    <property type="entry name" value="GATASE_TYPE_2"/>
    <property type="match status" value="1"/>
</dbReference>
<keyword evidence="6 10" id="KW-0032">Aminotransferase</keyword>
<evidence type="ECO:0000256" key="4">
    <source>
        <dbReference type="ARBA" id="ARBA00016090"/>
    </source>
</evidence>
<keyword evidence="9" id="KW-0315">Glutamine amidotransferase</keyword>
<dbReference type="GO" id="GO:0005975">
    <property type="term" value="P:carbohydrate metabolic process"/>
    <property type="evidence" value="ECO:0007669"/>
    <property type="project" value="UniProtKB-UniRule"/>
</dbReference>
<feature type="domain" description="SIS" evidence="12">
    <location>
        <begin position="460"/>
        <end position="601"/>
    </location>
</feature>
<dbReference type="GO" id="GO:0006487">
    <property type="term" value="P:protein N-linked glycosylation"/>
    <property type="evidence" value="ECO:0007669"/>
    <property type="project" value="TreeGrafter"/>
</dbReference>
<dbReference type="PROSITE" id="PS51464">
    <property type="entry name" value="SIS"/>
    <property type="match status" value="2"/>
</dbReference>
<feature type="active site" description="Nucleophile; for GATase activity" evidence="10">
    <location>
        <position position="2"/>
    </location>
</feature>
<dbReference type="InterPro" id="IPR017932">
    <property type="entry name" value="GATase_2_dom"/>
</dbReference>
<sequence>MCGIVGAVSTRNVVPMLIEGLSRLEYRGYDSSGIALISQSATQPCLERIRVAGRVADLAQKAQHASGLIGIAHTRWATHGAPTEANAHPHLGGDNVMVVHNGIIENFAELKAELIECGFAFSSDTDTEVIAHLIAYELSKAPDFLSAVQEAIRQLKGAFAIGVLNINSPQQVICARQGSPLVIGLGFQESFFASDIAALLPLTQKMIYLEEGDLALLNGQAIQIWDSKNTLVERPIRMLDVCSDSAELGPYRHYMQKEIFEQPVALANTLNQALAAGFAPTLFGEDAAAIFTTATAIRIIACGSSYHAGLVARYWIEAYTGMPVSVDIASEYRYSQGLEQRGTLIIAISQSGETADLLAAIRNAKERGEVKILALCNVAHSTLTREADLSLLTQAGLEIGVASTKAFTTQLAALYVLAGSLANARQTLSEAQLLELANWLPRLPAMISAVLSQESEMENWAQALTHFEHALYLGRNTLFPIALEGALKLKEIAYIHAEGYAAGELKHGPLALVDEDMPIIVCAANDSLFEKLMSNLREVEARGGQIYLIAEPGCEAALPYVKSALILPISTGPLAPIVFSIPLQLLAYHTAHRKGTDVDKPRNLAKSVTVE</sequence>
<dbReference type="GO" id="GO:0006047">
    <property type="term" value="P:UDP-N-acetylglucosamine metabolic process"/>
    <property type="evidence" value="ECO:0007669"/>
    <property type="project" value="TreeGrafter"/>
</dbReference>
<dbReference type="HAMAP" id="MF_00164">
    <property type="entry name" value="GlmS"/>
    <property type="match status" value="1"/>
</dbReference>
<dbReference type="FunFam" id="3.40.50.10490:FF:000001">
    <property type="entry name" value="Glutamine--fructose-6-phosphate aminotransferase [isomerizing]"/>
    <property type="match status" value="1"/>
</dbReference>
<evidence type="ECO:0000313" key="13">
    <source>
        <dbReference type="EMBL" id="QLI82534.1"/>
    </source>
</evidence>
<evidence type="ECO:0000256" key="9">
    <source>
        <dbReference type="ARBA" id="ARBA00022962"/>
    </source>
</evidence>
<dbReference type="PANTHER" id="PTHR10937:SF0">
    <property type="entry name" value="GLUTAMINE--FRUCTOSE-6-PHOSPHATE TRANSAMINASE (ISOMERIZING)"/>
    <property type="match status" value="1"/>
</dbReference>
<reference evidence="13 14" key="1">
    <citation type="journal article" date="2016" name="Int. J. Syst. Evol. Microbiol.">
        <title>Chitinibacter fontanus sp. nov., isolated from a spring.</title>
        <authorList>
            <person name="Sheu S.Y."/>
            <person name="Li Y.S."/>
            <person name="Young C.C."/>
            <person name="Chen W.M."/>
        </authorList>
    </citation>
    <scope>NUCLEOTIDE SEQUENCE [LARGE SCALE GENOMIC DNA]</scope>
    <source>
        <strain evidence="13 14">STM-7</strain>
    </source>
</reference>
<dbReference type="GO" id="GO:0005829">
    <property type="term" value="C:cytosol"/>
    <property type="evidence" value="ECO:0007669"/>
    <property type="project" value="TreeGrafter"/>
</dbReference>
<dbReference type="RefSeq" id="WP_180306612.1">
    <property type="nucleotide sequence ID" value="NZ_CP058952.1"/>
</dbReference>
<evidence type="ECO:0000313" key="14">
    <source>
        <dbReference type="Proteomes" id="UP000510822"/>
    </source>
</evidence>
<dbReference type="CDD" id="cd05008">
    <property type="entry name" value="SIS_GlmS_GlmD_1"/>
    <property type="match status" value="1"/>
</dbReference>
<dbReference type="SUPFAM" id="SSF53697">
    <property type="entry name" value="SIS domain"/>
    <property type="match status" value="1"/>
</dbReference>